<keyword evidence="1" id="KW-0378">Hydrolase</keyword>
<evidence type="ECO:0000313" key="1">
    <source>
        <dbReference type="EMBL" id="EAR20259.1"/>
    </source>
</evidence>
<dbReference type="EMBL" id="AAOF01000027">
    <property type="protein sequence ID" value="EAR20259.1"/>
    <property type="molecule type" value="Genomic_DNA"/>
</dbReference>
<gene>
    <name evidence="1" type="ORF">NB231_12921</name>
</gene>
<dbReference type="OrthoDB" id="9814088at2"/>
<evidence type="ECO:0000313" key="2">
    <source>
        <dbReference type="Proteomes" id="UP000003374"/>
    </source>
</evidence>
<keyword evidence="1" id="KW-0547">Nucleotide-binding</keyword>
<dbReference type="GO" id="GO:0004386">
    <property type="term" value="F:helicase activity"/>
    <property type="evidence" value="ECO:0007669"/>
    <property type="project" value="UniProtKB-KW"/>
</dbReference>
<keyword evidence="1" id="KW-0067">ATP-binding</keyword>
<dbReference type="Proteomes" id="UP000003374">
    <property type="component" value="Unassembled WGS sequence"/>
</dbReference>
<keyword evidence="1" id="KW-0347">Helicase</keyword>
<organism evidence="1 2">
    <name type="scientific">Nitrococcus mobilis Nb-231</name>
    <dbReference type="NCBI Taxonomy" id="314278"/>
    <lineage>
        <taxon>Bacteria</taxon>
        <taxon>Pseudomonadati</taxon>
        <taxon>Pseudomonadota</taxon>
        <taxon>Gammaproteobacteria</taxon>
        <taxon>Chromatiales</taxon>
        <taxon>Ectothiorhodospiraceae</taxon>
        <taxon>Nitrococcus</taxon>
    </lineage>
</organism>
<reference evidence="1 2" key="1">
    <citation type="submission" date="2006-02" db="EMBL/GenBank/DDBJ databases">
        <authorList>
            <person name="Waterbury J."/>
            <person name="Ferriera S."/>
            <person name="Johnson J."/>
            <person name="Kravitz S."/>
            <person name="Halpern A."/>
            <person name="Remington K."/>
            <person name="Beeson K."/>
            <person name="Tran B."/>
            <person name="Rogers Y.-H."/>
            <person name="Friedman R."/>
            <person name="Venter J.C."/>
        </authorList>
    </citation>
    <scope>NUCLEOTIDE SEQUENCE [LARGE SCALE GENOMIC DNA]</scope>
    <source>
        <strain evidence="1 2">Nb-231</strain>
    </source>
</reference>
<dbReference type="RefSeq" id="WP_005003257.1">
    <property type="nucleotide sequence ID" value="NZ_CH672427.1"/>
</dbReference>
<dbReference type="AlphaFoldDB" id="A4BVJ4"/>
<keyword evidence="2" id="KW-1185">Reference proteome</keyword>
<name>A4BVJ4_9GAMM</name>
<proteinExistence type="predicted"/>
<comment type="caution">
    <text evidence="1">The sequence shown here is derived from an EMBL/GenBank/DDBJ whole genome shotgun (WGS) entry which is preliminary data.</text>
</comment>
<dbReference type="HOGENOM" id="CLU_2899582_0_0_6"/>
<protein>
    <submittedName>
        <fullName evidence="1">Helicase-like protein</fullName>
    </submittedName>
</protein>
<dbReference type="STRING" id="314278.NB231_12921"/>
<accession>A4BVJ4</accession>
<sequence>MARKLATLFPEKLVGLYAGAGKSALYRGPEDRNEAEREDLKCLVEEQAIPLMPKPTADHRTR</sequence>